<reference evidence="4 5" key="1">
    <citation type="journal article" date="2015" name="Sci. Rep.">
        <title>A comparative genomics and reductive dehalogenase gene transcription study of two chloroethene-respiring bacteria, Dehalococcoides mccartyi strains MB and 11a.</title>
        <authorList>
            <person name="Low A."/>
            <person name="Shen Z."/>
            <person name="Cheng D."/>
            <person name="Rogers M.J."/>
            <person name="Lee P.K."/>
            <person name="He J."/>
        </authorList>
    </citation>
    <scope>NUCLEOTIDE SEQUENCE [LARGE SCALE GENOMIC DNA]</scope>
    <source>
        <strain evidence="4 5">MB</strain>
    </source>
</reference>
<feature type="transmembrane region" description="Helical" evidence="2">
    <location>
        <begin position="64"/>
        <end position="83"/>
    </location>
</feature>
<dbReference type="AlphaFoldDB" id="A0A0V8M2P5"/>
<comment type="caution">
    <text evidence="4">The sequence shown here is derived from an EMBL/GenBank/DDBJ whole genome shotgun (WGS) entry which is preliminary data.</text>
</comment>
<name>A0A0V8M2P5_9CHLR</name>
<evidence type="ECO:0000256" key="1">
    <source>
        <dbReference type="ARBA" id="ARBA00007362"/>
    </source>
</evidence>
<keyword evidence="2" id="KW-1133">Transmembrane helix</keyword>
<keyword evidence="2" id="KW-0812">Transmembrane</keyword>
<dbReference type="Proteomes" id="UP000053577">
    <property type="component" value="Unassembled WGS sequence"/>
</dbReference>
<feature type="transmembrane region" description="Helical" evidence="2">
    <location>
        <begin position="103"/>
        <end position="136"/>
    </location>
</feature>
<evidence type="ECO:0000313" key="5">
    <source>
        <dbReference type="Proteomes" id="UP000053577"/>
    </source>
</evidence>
<comment type="similarity">
    <text evidence="1">Belongs to the EamA transporter family.</text>
</comment>
<feature type="domain" description="EamA" evidence="3">
    <location>
        <begin position="2"/>
        <end position="136"/>
    </location>
</feature>
<dbReference type="Gene3D" id="1.10.3730.20">
    <property type="match status" value="1"/>
</dbReference>
<dbReference type="SUPFAM" id="SSF103481">
    <property type="entry name" value="Multidrug resistance efflux transporter EmrE"/>
    <property type="match status" value="1"/>
</dbReference>
<keyword evidence="2" id="KW-0472">Membrane</keyword>
<proteinExistence type="inferred from homology"/>
<feature type="transmembrane region" description="Helical" evidence="2">
    <location>
        <begin position="180"/>
        <end position="201"/>
    </location>
</feature>
<organism evidence="4 5">
    <name type="scientific">Dehalococcoides mccartyi</name>
    <dbReference type="NCBI Taxonomy" id="61435"/>
    <lineage>
        <taxon>Bacteria</taxon>
        <taxon>Bacillati</taxon>
        <taxon>Chloroflexota</taxon>
        <taxon>Dehalococcoidia</taxon>
        <taxon>Dehalococcoidales</taxon>
        <taxon>Dehalococcoidaceae</taxon>
        <taxon>Dehalococcoides</taxon>
    </lineage>
</organism>
<sequence>MSWFFAALLATALLGVVNILDGHLLQKRFPSLKAFILPVGLLMVSYNLPLALVFPFAEGTPPDIILLAVTAGLLRAFSVYIMLFALKTEEVSRVIPIYYSYPIFVSLMAVPLLGESIGLLRWLAILAVVGGVILVSARKNGNGRPFRLGRTTVLLILAGLLISGSDVINKHVLEVITFWNSYWISGVCLALFLLAVSFRRSVFAELKGLTKPLLCYSLIVLDELFLFGGMLLLLWAIQHGPISLVSAISSTRPLFVLVYAFVLLRLIPGFLLEWPAGRRLRILQICGVVLTAGGIAAMNLFD</sequence>
<dbReference type="PANTHER" id="PTHR22911">
    <property type="entry name" value="ACYL-MALONYL CONDENSING ENZYME-RELATED"/>
    <property type="match status" value="1"/>
</dbReference>
<gene>
    <name evidence="4" type="ORF">DA01_05180</name>
</gene>
<dbReference type="Pfam" id="PF00892">
    <property type="entry name" value="EamA"/>
    <property type="match status" value="1"/>
</dbReference>
<dbReference type="InterPro" id="IPR000620">
    <property type="entry name" value="EamA_dom"/>
</dbReference>
<feature type="transmembrane region" description="Helical" evidence="2">
    <location>
        <begin position="282"/>
        <end position="301"/>
    </location>
</feature>
<dbReference type="OrthoDB" id="7818056at2"/>
<dbReference type="GO" id="GO:0016020">
    <property type="term" value="C:membrane"/>
    <property type="evidence" value="ECO:0007669"/>
    <property type="project" value="InterPro"/>
</dbReference>
<feature type="transmembrane region" description="Helical" evidence="2">
    <location>
        <begin position="35"/>
        <end position="57"/>
    </location>
</feature>
<evidence type="ECO:0000259" key="3">
    <source>
        <dbReference type="Pfam" id="PF00892"/>
    </source>
</evidence>
<dbReference type="PANTHER" id="PTHR22911:SF137">
    <property type="entry name" value="SOLUTE CARRIER FAMILY 35 MEMBER G2-RELATED"/>
    <property type="match status" value="1"/>
</dbReference>
<accession>A0A0V8M2P5</accession>
<dbReference type="PATRIC" id="fig|61435.5.peg.1021"/>
<feature type="transmembrane region" description="Helical" evidence="2">
    <location>
        <begin position="148"/>
        <end position="168"/>
    </location>
</feature>
<feature type="transmembrane region" description="Helical" evidence="2">
    <location>
        <begin position="257"/>
        <end position="275"/>
    </location>
</feature>
<dbReference type="EMBL" id="JGYD01000018">
    <property type="protein sequence ID" value="KSV18034.1"/>
    <property type="molecule type" value="Genomic_DNA"/>
</dbReference>
<dbReference type="RefSeq" id="WP_058292501.1">
    <property type="nucleotide sequence ID" value="NZ_JGYD01000018.1"/>
</dbReference>
<evidence type="ECO:0000256" key="2">
    <source>
        <dbReference type="SAM" id="Phobius"/>
    </source>
</evidence>
<protein>
    <submittedName>
        <fullName evidence="4">Membrane protein</fullName>
    </submittedName>
</protein>
<evidence type="ECO:0000313" key="4">
    <source>
        <dbReference type="EMBL" id="KSV18034.1"/>
    </source>
</evidence>
<feature type="transmembrane region" description="Helical" evidence="2">
    <location>
        <begin position="213"/>
        <end position="237"/>
    </location>
</feature>
<dbReference type="InterPro" id="IPR037185">
    <property type="entry name" value="EmrE-like"/>
</dbReference>